<dbReference type="Pfam" id="PF01535">
    <property type="entry name" value="PPR"/>
    <property type="match status" value="3"/>
</dbReference>
<dbReference type="GeneID" id="104610983"/>
<protein>
    <submittedName>
        <fullName evidence="4">Pentatricopeptide repeat-containing protein At3g09040, mitochondrial-like isoform X1</fullName>
    </submittedName>
</protein>
<dbReference type="Gene3D" id="1.25.40.10">
    <property type="entry name" value="Tetratricopeptide repeat domain"/>
    <property type="match status" value="3"/>
</dbReference>
<name>A0A1U8B942_NELNU</name>
<dbReference type="Proteomes" id="UP000189703">
    <property type="component" value="Unplaced"/>
</dbReference>
<dbReference type="NCBIfam" id="TIGR00756">
    <property type="entry name" value="PPR"/>
    <property type="match status" value="2"/>
</dbReference>
<keyword evidence="1" id="KW-0677">Repeat</keyword>
<proteinExistence type="predicted"/>
<dbReference type="GO" id="GO:0003723">
    <property type="term" value="F:RNA binding"/>
    <property type="evidence" value="ECO:0007669"/>
    <property type="project" value="InterPro"/>
</dbReference>
<feature type="repeat" description="PPR" evidence="2">
    <location>
        <begin position="15"/>
        <end position="49"/>
    </location>
</feature>
<dbReference type="GO" id="GO:0009451">
    <property type="term" value="P:RNA modification"/>
    <property type="evidence" value="ECO:0007669"/>
    <property type="project" value="InterPro"/>
</dbReference>
<dbReference type="eggNOG" id="KOG4197">
    <property type="taxonomic scope" value="Eukaryota"/>
</dbReference>
<evidence type="ECO:0000256" key="1">
    <source>
        <dbReference type="ARBA" id="ARBA00022737"/>
    </source>
</evidence>
<dbReference type="InterPro" id="IPR002885">
    <property type="entry name" value="PPR_rpt"/>
</dbReference>
<keyword evidence="3" id="KW-1185">Reference proteome</keyword>
<evidence type="ECO:0000256" key="2">
    <source>
        <dbReference type="PROSITE-ProRule" id="PRU00708"/>
    </source>
</evidence>
<dbReference type="OMA" id="LIWRACC"/>
<dbReference type="Pfam" id="PF13041">
    <property type="entry name" value="PPR_2"/>
    <property type="match status" value="1"/>
</dbReference>
<organism evidence="3 4">
    <name type="scientific">Nelumbo nucifera</name>
    <name type="common">Sacred lotus</name>
    <dbReference type="NCBI Taxonomy" id="4432"/>
    <lineage>
        <taxon>Eukaryota</taxon>
        <taxon>Viridiplantae</taxon>
        <taxon>Streptophyta</taxon>
        <taxon>Embryophyta</taxon>
        <taxon>Tracheophyta</taxon>
        <taxon>Spermatophyta</taxon>
        <taxon>Magnoliopsida</taxon>
        <taxon>Proteales</taxon>
        <taxon>Nelumbonaceae</taxon>
        <taxon>Nelumbo</taxon>
    </lineage>
</organism>
<evidence type="ECO:0000313" key="3">
    <source>
        <dbReference type="Proteomes" id="UP000189703"/>
    </source>
</evidence>
<dbReference type="FunFam" id="1.25.40.10:FF:000073">
    <property type="entry name" value="Pentatricopeptide repeat-containing protein chloroplastic"/>
    <property type="match status" value="2"/>
</dbReference>
<accession>A0A1U8B942</accession>
<sequence>MEDACNIFYQMEERDTISWNSMISSYSHNIFYEESLRCFNQMRHATVKPNSVTLSSLVSACSFIEYLKWGMGIHGLAVKVRLDSVFYVGSTLITLYSECGKSEDTELLFQEMPEKDLVSWNSMIACYAEDENYQGVLRLLSELSRTSKIINHITFAYALAACASPATLIHGKTLHALIIRASLHDNLLLGNALVTMYGKCGTMRVAKLVFQAMPKPDVVTWKALIGGYIENKEPGEAIKTLKLMRAQGTIADFITMVNILGACLTPNDLLKYGMLIHAYTILTGLEMDNYLRISLLTMIGVGSIQLIWRACCYC</sequence>
<dbReference type="PANTHER" id="PTHR47926:SF506">
    <property type="entry name" value="TETRATRICOPEPTIDE REPEAT-LIKE SUPERFAMILY PROTEIN ISOFORM 1"/>
    <property type="match status" value="1"/>
</dbReference>
<dbReference type="KEGG" id="nnu:104610983"/>
<evidence type="ECO:0000313" key="4">
    <source>
        <dbReference type="RefSeq" id="XP_010276168.1"/>
    </source>
</evidence>
<dbReference type="OrthoDB" id="607373at2759"/>
<dbReference type="AlphaFoldDB" id="A0A1U8B942"/>
<feature type="repeat" description="PPR" evidence="2">
    <location>
        <begin position="217"/>
        <end position="251"/>
    </location>
</feature>
<gene>
    <name evidence="4" type="primary">LOC104610983</name>
</gene>
<dbReference type="InParanoid" id="A0A1U8B942"/>
<dbReference type="RefSeq" id="XP_010276168.1">
    <property type="nucleotide sequence ID" value="XM_010277866.1"/>
</dbReference>
<dbReference type="PANTHER" id="PTHR47926">
    <property type="entry name" value="PENTATRICOPEPTIDE REPEAT-CONTAINING PROTEIN"/>
    <property type="match status" value="1"/>
</dbReference>
<dbReference type="PROSITE" id="PS51375">
    <property type="entry name" value="PPR"/>
    <property type="match status" value="2"/>
</dbReference>
<dbReference type="InterPro" id="IPR046960">
    <property type="entry name" value="PPR_At4g14850-like_plant"/>
</dbReference>
<dbReference type="InterPro" id="IPR011990">
    <property type="entry name" value="TPR-like_helical_dom_sf"/>
</dbReference>
<reference evidence="4" key="1">
    <citation type="submission" date="2025-08" db="UniProtKB">
        <authorList>
            <consortium name="RefSeq"/>
        </authorList>
    </citation>
    <scope>IDENTIFICATION</scope>
</reference>